<evidence type="ECO:0000313" key="1">
    <source>
        <dbReference type="EMBL" id="JAE02486.1"/>
    </source>
</evidence>
<organism evidence="1">
    <name type="scientific">Arundo donax</name>
    <name type="common">Giant reed</name>
    <name type="synonym">Donax arundinaceus</name>
    <dbReference type="NCBI Taxonomy" id="35708"/>
    <lineage>
        <taxon>Eukaryota</taxon>
        <taxon>Viridiplantae</taxon>
        <taxon>Streptophyta</taxon>
        <taxon>Embryophyta</taxon>
        <taxon>Tracheophyta</taxon>
        <taxon>Spermatophyta</taxon>
        <taxon>Magnoliopsida</taxon>
        <taxon>Liliopsida</taxon>
        <taxon>Poales</taxon>
        <taxon>Poaceae</taxon>
        <taxon>PACMAD clade</taxon>
        <taxon>Arundinoideae</taxon>
        <taxon>Arundineae</taxon>
        <taxon>Arundo</taxon>
    </lineage>
</organism>
<protein>
    <submittedName>
        <fullName evidence="1">Uncharacterized protein</fullName>
    </submittedName>
</protein>
<proteinExistence type="predicted"/>
<dbReference type="AlphaFoldDB" id="A0A0A9EX63"/>
<accession>A0A0A9EX63</accession>
<name>A0A0A9EX63_ARUDO</name>
<sequence>MTRLKGLCFFCYNNKATLPAGLRNWENNALLLWNIMIYHKFPSYVMRIEKLGEILLSFCALLT</sequence>
<reference evidence="1" key="2">
    <citation type="journal article" date="2015" name="Data Brief">
        <title>Shoot transcriptome of the giant reed, Arundo donax.</title>
        <authorList>
            <person name="Barrero R.A."/>
            <person name="Guerrero F.D."/>
            <person name="Moolhuijzen P."/>
            <person name="Goolsby J.A."/>
            <person name="Tidwell J."/>
            <person name="Bellgard S.E."/>
            <person name="Bellgard M.I."/>
        </authorList>
    </citation>
    <scope>NUCLEOTIDE SEQUENCE</scope>
    <source>
        <tissue evidence="1">Shoot tissue taken approximately 20 cm above the soil surface</tissue>
    </source>
</reference>
<dbReference type="EMBL" id="GBRH01195410">
    <property type="protein sequence ID" value="JAE02486.1"/>
    <property type="molecule type" value="Transcribed_RNA"/>
</dbReference>
<reference evidence="1" key="1">
    <citation type="submission" date="2014-09" db="EMBL/GenBank/DDBJ databases">
        <authorList>
            <person name="Magalhaes I.L.F."/>
            <person name="Oliveira U."/>
            <person name="Santos F.R."/>
            <person name="Vidigal T.H.D.A."/>
            <person name="Brescovit A.D."/>
            <person name="Santos A.J."/>
        </authorList>
    </citation>
    <scope>NUCLEOTIDE SEQUENCE</scope>
    <source>
        <tissue evidence="1">Shoot tissue taken approximately 20 cm above the soil surface</tissue>
    </source>
</reference>